<dbReference type="SMART" id="SM00220">
    <property type="entry name" value="S_TKc"/>
    <property type="match status" value="1"/>
</dbReference>
<organism evidence="7 8">
    <name type="scientific">Strongyloides papillosus</name>
    <name type="common">Intestinal threadworm</name>
    <dbReference type="NCBI Taxonomy" id="174720"/>
    <lineage>
        <taxon>Eukaryota</taxon>
        <taxon>Metazoa</taxon>
        <taxon>Ecdysozoa</taxon>
        <taxon>Nematoda</taxon>
        <taxon>Chromadorea</taxon>
        <taxon>Rhabditida</taxon>
        <taxon>Tylenchina</taxon>
        <taxon>Panagrolaimomorpha</taxon>
        <taxon>Strongyloidoidea</taxon>
        <taxon>Strongyloididae</taxon>
        <taxon>Strongyloides</taxon>
    </lineage>
</organism>
<dbReference type="InterPro" id="IPR008271">
    <property type="entry name" value="Ser/Thr_kinase_AS"/>
</dbReference>
<dbReference type="PANTHER" id="PTHR11909">
    <property type="entry name" value="CASEIN KINASE-RELATED"/>
    <property type="match status" value="1"/>
</dbReference>
<reference evidence="8" key="1">
    <citation type="submission" date="2017-02" db="UniProtKB">
        <authorList>
            <consortium name="WormBaseParasite"/>
        </authorList>
    </citation>
    <scope>IDENTIFICATION</scope>
</reference>
<dbReference type="Gene3D" id="1.10.510.10">
    <property type="entry name" value="Transferase(Phosphotransferase) domain 1"/>
    <property type="match status" value="1"/>
</dbReference>
<dbReference type="WBParaSite" id="SPAL_0001564100.1">
    <property type="protein sequence ID" value="SPAL_0001564100.1"/>
    <property type="gene ID" value="SPAL_0001564100"/>
</dbReference>
<evidence type="ECO:0000256" key="4">
    <source>
        <dbReference type="PROSITE-ProRule" id="PRU10141"/>
    </source>
</evidence>
<sequence>MADDDDIGKSLGLVPNSTVSSQTANYKIIKLLGEGGFGAVFLVSSSLTYNVKYALKVEKKTTRRKDPKLQMEVSILESLKKEKCQNFTEIIDKGKTSTYYFVVMELVGKSLADIRDKLGKVFSLGCGIRTMMQCADAINAFHGLGYLHRDLKPGNFCIGIEDKRRTIYLLDFGMARKFLNDKGELKRPRKQVNFKGTLKFAPIRLHQGQEYSRKDDAESWYYMLQDLVNRRGLPWKKLSDMNSIRVSKEESRKPENISRLIGDFPCKNEFETILLYIDRLDYVHSVDFVYINKIMDEAAKVAKNSPDDPYDWEYLPEEW</sequence>
<evidence type="ECO:0000259" key="6">
    <source>
        <dbReference type="PROSITE" id="PS50011"/>
    </source>
</evidence>
<evidence type="ECO:0000256" key="1">
    <source>
        <dbReference type="ARBA" id="ARBA00012513"/>
    </source>
</evidence>
<evidence type="ECO:0000313" key="7">
    <source>
        <dbReference type="Proteomes" id="UP000046392"/>
    </source>
</evidence>
<dbReference type="AlphaFoldDB" id="A0A0N5CCP1"/>
<dbReference type="InterPro" id="IPR017441">
    <property type="entry name" value="Protein_kinase_ATP_BS"/>
</dbReference>
<dbReference type="Pfam" id="PF00069">
    <property type="entry name" value="Pkinase"/>
    <property type="match status" value="1"/>
</dbReference>
<keyword evidence="5" id="KW-0808">Transferase</keyword>
<keyword evidence="5" id="KW-0418">Kinase</keyword>
<keyword evidence="3 4" id="KW-0067">ATP-binding</keyword>
<protein>
    <recommendedName>
        <fullName evidence="1">non-specific serine/threonine protein kinase</fullName>
        <ecNumber evidence="1">2.7.11.1</ecNumber>
    </recommendedName>
</protein>
<feature type="binding site" evidence="4">
    <location>
        <position position="56"/>
    </location>
    <ligand>
        <name>ATP</name>
        <dbReference type="ChEBI" id="CHEBI:30616"/>
    </ligand>
</feature>
<comment type="similarity">
    <text evidence="5">Belongs to the protein kinase superfamily.</text>
</comment>
<dbReference type="InterPro" id="IPR050235">
    <property type="entry name" value="CK1_Ser-Thr_kinase"/>
</dbReference>
<dbReference type="STRING" id="174720.A0A0N5CCP1"/>
<name>A0A0N5CCP1_STREA</name>
<accession>A0A0N5CCP1</accession>
<keyword evidence="2 4" id="KW-0547">Nucleotide-binding</keyword>
<dbReference type="InterPro" id="IPR011009">
    <property type="entry name" value="Kinase-like_dom_sf"/>
</dbReference>
<dbReference type="GO" id="GO:0004674">
    <property type="term" value="F:protein serine/threonine kinase activity"/>
    <property type="evidence" value="ECO:0007669"/>
    <property type="project" value="UniProtKB-KW"/>
</dbReference>
<dbReference type="SUPFAM" id="SSF56112">
    <property type="entry name" value="Protein kinase-like (PK-like)"/>
    <property type="match status" value="1"/>
</dbReference>
<proteinExistence type="inferred from homology"/>
<dbReference type="Proteomes" id="UP000046392">
    <property type="component" value="Unplaced"/>
</dbReference>
<dbReference type="PROSITE" id="PS00107">
    <property type="entry name" value="PROTEIN_KINASE_ATP"/>
    <property type="match status" value="1"/>
</dbReference>
<dbReference type="PROSITE" id="PS50011">
    <property type="entry name" value="PROTEIN_KINASE_DOM"/>
    <property type="match status" value="1"/>
</dbReference>
<dbReference type="GO" id="GO:0005524">
    <property type="term" value="F:ATP binding"/>
    <property type="evidence" value="ECO:0007669"/>
    <property type="project" value="UniProtKB-UniRule"/>
</dbReference>
<evidence type="ECO:0000256" key="3">
    <source>
        <dbReference type="ARBA" id="ARBA00022840"/>
    </source>
</evidence>
<feature type="domain" description="Protein kinase" evidence="6">
    <location>
        <begin position="26"/>
        <end position="319"/>
    </location>
</feature>
<evidence type="ECO:0000256" key="2">
    <source>
        <dbReference type="ARBA" id="ARBA00022741"/>
    </source>
</evidence>
<evidence type="ECO:0000256" key="5">
    <source>
        <dbReference type="RuleBase" id="RU000304"/>
    </source>
</evidence>
<dbReference type="PROSITE" id="PS00108">
    <property type="entry name" value="PROTEIN_KINASE_ST"/>
    <property type="match status" value="1"/>
</dbReference>
<dbReference type="EC" id="2.7.11.1" evidence="1"/>
<keyword evidence="7" id="KW-1185">Reference proteome</keyword>
<dbReference type="InterPro" id="IPR000719">
    <property type="entry name" value="Prot_kinase_dom"/>
</dbReference>
<keyword evidence="5" id="KW-0723">Serine/threonine-protein kinase</keyword>
<evidence type="ECO:0000313" key="8">
    <source>
        <dbReference type="WBParaSite" id="SPAL_0001564100.1"/>
    </source>
</evidence>